<dbReference type="HAMAP" id="MF_00083">
    <property type="entry name" value="Pept_tRNA_hydro_bact"/>
    <property type="match status" value="1"/>
</dbReference>
<dbReference type="CDD" id="cd00462">
    <property type="entry name" value="PTH"/>
    <property type="match status" value="1"/>
</dbReference>
<comment type="subunit">
    <text evidence="4">Monomer.</text>
</comment>
<comment type="catalytic activity">
    <reaction evidence="4 5">
        <text>an N-acyl-L-alpha-aminoacyl-tRNA + H2O = an N-acyl-L-amino acid + a tRNA + H(+)</text>
        <dbReference type="Rhea" id="RHEA:54448"/>
        <dbReference type="Rhea" id="RHEA-COMP:10123"/>
        <dbReference type="Rhea" id="RHEA-COMP:13883"/>
        <dbReference type="ChEBI" id="CHEBI:15377"/>
        <dbReference type="ChEBI" id="CHEBI:15378"/>
        <dbReference type="ChEBI" id="CHEBI:59874"/>
        <dbReference type="ChEBI" id="CHEBI:78442"/>
        <dbReference type="ChEBI" id="CHEBI:138191"/>
        <dbReference type="EC" id="3.1.1.29"/>
    </reaction>
</comment>
<feature type="site" description="Stabilizes the basic form of H active site to accept a proton" evidence="4">
    <location>
        <position position="92"/>
    </location>
</feature>
<keyword evidence="4" id="KW-0694">RNA-binding</keyword>
<dbReference type="GO" id="GO:0004045">
    <property type="term" value="F:peptidyl-tRNA hydrolase activity"/>
    <property type="evidence" value="ECO:0007669"/>
    <property type="project" value="UniProtKB-UniRule"/>
</dbReference>
<dbReference type="InterPro" id="IPR001328">
    <property type="entry name" value="Pept_tRNA_hydro"/>
</dbReference>
<feature type="binding site" evidence="4">
    <location>
        <position position="113"/>
    </location>
    <ligand>
        <name>tRNA</name>
        <dbReference type="ChEBI" id="CHEBI:17843"/>
    </ligand>
</feature>
<dbReference type="PANTHER" id="PTHR17224:SF1">
    <property type="entry name" value="PEPTIDYL-TRNA HYDROLASE"/>
    <property type="match status" value="1"/>
</dbReference>
<name>A0A9Q9C1E7_9RICK</name>
<dbReference type="PANTHER" id="PTHR17224">
    <property type="entry name" value="PEPTIDYL-TRNA HYDROLASE"/>
    <property type="match status" value="1"/>
</dbReference>
<dbReference type="AlphaFoldDB" id="A0A9Q9C1E7"/>
<evidence type="ECO:0000256" key="6">
    <source>
        <dbReference type="RuleBase" id="RU004320"/>
    </source>
</evidence>
<evidence type="ECO:0000313" key="9">
    <source>
        <dbReference type="Proteomes" id="UP001059822"/>
    </source>
</evidence>
<feature type="active site" description="Proton acceptor" evidence="4">
    <location>
        <position position="20"/>
    </location>
</feature>
<feature type="binding site" evidence="4">
    <location>
        <position position="65"/>
    </location>
    <ligand>
        <name>tRNA</name>
        <dbReference type="ChEBI" id="CHEBI:17843"/>
    </ligand>
</feature>
<keyword evidence="4 5" id="KW-0378">Hydrolase</keyword>
<comment type="function">
    <text evidence="4">Hydrolyzes ribosome-free peptidyl-tRNAs (with 1 or more amino acids incorporated), which drop off the ribosome during protein synthesis, or as a result of ribosome stalling.</text>
</comment>
<feature type="site" description="Discriminates between blocked and unblocked aminoacyl-tRNA" evidence="4">
    <location>
        <position position="10"/>
    </location>
</feature>
<dbReference type="EMBL" id="CP089285">
    <property type="protein sequence ID" value="UTO56806.1"/>
    <property type="molecule type" value="Genomic_DNA"/>
</dbReference>
<feature type="binding site" evidence="4">
    <location>
        <position position="15"/>
    </location>
    <ligand>
        <name>tRNA</name>
        <dbReference type="ChEBI" id="CHEBI:17843"/>
    </ligand>
</feature>
<proteinExistence type="inferred from homology"/>
<comment type="similarity">
    <text evidence="2 4 6">Belongs to the PTH family.</text>
</comment>
<protein>
    <recommendedName>
        <fullName evidence="3 4">Peptidyl-tRNA hydrolase</fullName>
        <shortName evidence="4">Pth</shortName>
        <ecNumber evidence="1 4">3.1.1.29</ecNumber>
    </recommendedName>
</protein>
<keyword evidence="10" id="KW-1185">Reference proteome</keyword>
<dbReference type="RefSeq" id="WP_218194487.1">
    <property type="nucleotide sequence ID" value="NZ_CP054597.1"/>
</dbReference>
<dbReference type="GO" id="GO:0005737">
    <property type="term" value="C:cytoplasm"/>
    <property type="evidence" value="ECO:0007669"/>
    <property type="project" value="UniProtKB-SubCell"/>
</dbReference>
<evidence type="ECO:0000256" key="4">
    <source>
        <dbReference type="HAMAP-Rule" id="MF_00083"/>
    </source>
</evidence>
<evidence type="ECO:0000313" key="10">
    <source>
        <dbReference type="Proteomes" id="UP001059985"/>
    </source>
</evidence>
<keyword evidence="4" id="KW-0820">tRNA-binding</keyword>
<keyword evidence="4" id="KW-0963">Cytoplasm</keyword>
<dbReference type="Pfam" id="PF01195">
    <property type="entry name" value="Pept_tRNA_hydro"/>
    <property type="match status" value="1"/>
</dbReference>
<dbReference type="GO" id="GO:0072344">
    <property type="term" value="P:rescue of stalled ribosome"/>
    <property type="evidence" value="ECO:0007669"/>
    <property type="project" value="UniProtKB-UniRule"/>
</dbReference>
<evidence type="ECO:0000256" key="1">
    <source>
        <dbReference type="ARBA" id="ARBA00013260"/>
    </source>
</evidence>
<comment type="function">
    <text evidence="4">Catalyzes the release of premature peptidyl moieties from peptidyl-tRNA molecules trapped in stalled 50S ribosomal subunits, and thus maintains levels of free tRNAs and 50S ribosomes.</text>
</comment>
<evidence type="ECO:0000313" key="7">
    <source>
        <dbReference type="EMBL" id="UTO55890.1"/>
    </source>
</evidence>
<evidence type="ECO:0000256" key="2">
    <source>
        <dbReference type="ARBA" id="ARBA00038063"/>
    </source>
</evidence>
<dbReference type="Proteomes" id="UP001059985">
    <property type="component" value="Chromosome"/>
</dbReference>
<evidence type="ECO:0000313" key="8">
    <source>
        <dbReference type="EMBL" id="UTO56806.1"/>
    </source>
</evidence>
<dbReference type="EMBL" id="CP089286">
    <property type="protein sequence ID" value="UTO55890.1"/>
    <property type="molecule type" value="Genomic_DNA"/>
</dbReference>
<sequence>MFTLFVGLGNPGIKYELTRHNIGFMIIDAIANCFGFPQFYKKYDSLLSIGDIRSHRVILSKPQTFMNNSGKSIVKIVTTHKIALDNIIIFHDEADIQFGKIKLKKGGGSAGHNGLQSITQEIGQDYWRVRFGISKPVYPITLEYHVLSNFDNINKVKNIIHNISQHIHLLLTDDKSQFIQSLSI</sequence>
<evidence type="ECO:0000256" key="3">
    <source>
        <dbReference type="ARBA" id="ARBA00050038"/>
    </source>
</evidence>
<dbReference type="PROSITE" id="PS01195">
    <property type="entry name" value="PEPT_TRNA_HYDROL_1"/>
    <property type="match status" value="1"/>
</dbReference>
<organism evidence="7 9">
    <name type="scientific">Neoehrlichia mikurensis</name>
    <dbReference type="NCBI Taxonomy" id="89586"/>
    <lineage>
        <taxon>Bacteria</taxon>
        <taxon>Pseudomonadati</taxon>
        <taxon>Pseudomonadota</taxon>
        <taxon>Alphaproteobacteria</taxon>
        <taxon>Rickettsiales</taxon>
        <taxon>Anaplasmataceae</taxon>
        <taxon>Candidatus Neoehrlichia</taxon>
    </lineage>
</organism>
<evidence type="ECO:0000256" key="5">
    <source>
        <dbReference type="RuleBase" id="RU000673"/>
    </source>
</evidence>
<dbReference type="EC" id="3.1.1.29" evidence="1 4"/>
<dbReference type="InterPro" id="IPR018171">
    <property type="entry name" value="Pept_tRNA_hydro_CS"/>
</dbReference>
<comment type="subcellular location">
    <subcellularLocation>
        <location evidence="4">Cytoplasm</location>
    </subcellularLocation>
</comment>
<dbReference type="Proteomes" id="UP001059822">
    <property type="component" value="Chromosome"/>
</dbReference>
<reference evidence="7" key="1">
    <citation type="journal article" date="2022" name="Microorganisms">
        <title>Assembly and Comparison of Ca. Neoehrlichia mikurensis Genomes.</title>
        <authorList>
            <person name="Azagi T."/>
            <person name="Dirks R.P."/>
            <person name="Yebra-Pimentel E.S."/>
            <person name="Schaap P.J."/>
            <person name="Koehorst J.J."/>
            <person name="Esser H.J."/>
            <person name="Sprong H."/>
        </authorList>
    </citation>
    <scope>NUCLEOTIDE SEQUENCE</scope>
    <source>
        <strain evidence="8">18-2804</strain>
        <strain evidence="7">18-2837</strain>
    </source>
</reference>
<dbReference type="GO" id="GO:0006515">
    <property type="term" value="P:protein quality control for misfolded or incompletely synthesized proteins"/>
    <property type="evidence" value="ECO:0007669"/>
    <property type="project" value="UniProtKB-UniRule"/>
</dbReference>
<gene>
    <name evidence="4 7" type="primary">pth</name>
    <name evidence="8" type="ORF">LUA81_02385</name>
    <name evidence="7" type="ORF">LUA82_02405</name>
</gene>
<feature type="binding site" evidence="4">
    <location>
        <position position="67"/>
    </location>
    <ligand>
        <name>tRNA</name>
        <dbReference type="ChEBI" id="CHEBI:17843"/>
    </ligand>
</feature>
<dbReference type="GO" id="GO:0000049">
    <property type="term" value="F:tRNA binding"/>
    <property type="evidence" value="ECO:0007669"/>
    <property type="project" value="UniProtKB-UniRule"/>
</dbReference>
<dbReference type="NCBIfam" id="TIGR00447">
    <property type="entry name" value="pth"/>
    <property type="match status" value="1"/>
</dbReference>
<accession>A0A9Q9C1E7</accession>